<evidence type="ECO:0000313" key="3">
    <source>
        <dbReference type="Proteomes" id="UP001161325"/>
    </source>
</evidence>
<reference evidence="2" key="1">
    <citation type="submission" date="2022-08" db="EMBL/GenBank/DDBJ databases">
        <title>Draft genome sequencing of Roseisolibacter agri AW1220.</title>
        <authorList>
            <person name="Tobiishi Y."/>
            <person name="Tonouchi A."/>
        </authorList>
    </citation>
    <scope>NUCLEOTIDE SEQUENCE</scope>
    <source>
        <strain evidence="2">AW1220</strain>
    </source>
</reference>
<feature type="region of interest" description="Disordered" evidence="1">
    <location>
        <begin position="1"/>
        <end position="41"/>
    </location>
</feature>
<dbReference type="EMBL" id="BRXS01000006">
    <property type="protein sequence ID" value="GLC27245.1"/>
    <property type="molecule type" value="Genomic_DNA"/>
</dbReference>
<comment type="caution">
    <text evidence="2">The sequence shown here is derived from an EMBL/GenBank/DDBJ whole genome shotgun (WGS) entry which is preliminary data.</text>
</comment>
<gene>
    <name evidence="2" type="ORF">rosag_37580</name>
</gene>
<sequence>MSKDSIAAEPSGPRGAIQVAPGRALRASGAPARGARPAPAQPTISVWAKKNAISRAAFSSESDAWIAFRPFDSA</sequence>
<dbReference type="Proteomes" id="UP001161325">
    <property type="component" value="Unassembled WGS sequence"/>
</dbReference>
<dbReference type="AlphaFoldDB" id="A0AA37Q633"/>
<feature type="compositionally biased region" description="Low complexity" evidence="1">
    <location>
        <begin position="20"/>
        <end position="38"/>
    </location>
</feature>
<protein>
    <submittedName>
        <fullName evidence="2">Uncharacterized protein</fullName>
    </submittedName>
</protein>
<evidence type="ECO:0000313" key="2">
    <source>
        <dbReference type="EMBL" id="GLC27245.1"/>
    </source>
</evidence>
<keyword evidence="3" id="KW-1185">Reference proteome</keyword>
<accession>A0AA37Q633</accession>
<organism evidence="2 3">
    <name type="scientific">Roseisolibacter agri</name>
    <dbReference type="NCBI Taxonomy" id="2014610"/>
    <lineage>
        <taxon>Bacteria</taxon>
        <taxon>Pseudomonadati</taxon>
        <taxon>Gemmatimonadota</taxon>
        <taxon>Gemmatimonadia</taxon>
        <taxon>Gemmatimonadales</taxon>
        <taxon>Gemmatimonadaceae</taxon>
        <taxon>Roseisolibacter</taxon>
    </lineage>
</organism>
<proteinExistence type="predicted"/>
<evidence type="ECO:0000256" key="1">
    <source>
        <dbReference type="SAM" id="MobiDB-lite"/>
    </source>
</evidence>
<name>A0AA37Q633_9BACT</name>